<evidence type="ECO:0000256" key="4">
    <source>
        <dbReference type="ARBA" id="ARBA00022801"/>
    </source>
</evidence>
<feature type="signal peptide" evidence="6">
    <location>
        <begin position="1"/>
        <end position="23"/>
    </location>
</feature>
<dbReference type="Proteomes" id="UP001608902">
    <property type="component" value="Unassembled WGS sequence"/>
</dbReference>
<dbReference type="Gene3D" id="3.40.50.1820">
    <property type="entry name" value="alpha/beta hydrolase"/>
    <property type="match status" value="1"/>
</dbReference>
<evidence type="ECO:0008006" key="9">
    <source>
        <dbReference type="Google" id="ProtNLM"/>
    </source>
</evidence>
<dbReference type="PANTHER" id="PTHR11010:SF101">
    <property type="entry name" value="SERINE PROTEASE F56F10.1-RELATED"/>
    <property type="match status" value="1"/>
</dbReference>
<organism evidence="7 8">
    <name type="scientific">Gnathostoma spinigerum</name>
    <dbReference type="NCBI Taxonomy" id="75299"/>
    <lineage>
        <taxon>Eukaryota</taxon>
        <taxon>Metazoa</taxon>
        <taxon>Ecdysozoa</taxon>
        <taxon>Nematoda</taxon>
        <taxon>Chromadorea</taxon>
        <taxon>Rhabditida</taxon>
        <taxon>Spirurina</taxon>
        <taxon>Gnathostomatomorpha</taxon>
        <taxon>Gnathostomatoidea</taxon>
        <taxon>Gnathostomatidae</taxon>
        <taxon>Gnathostoma</taxon>
    </lineage>
</organism>
<evidence type="ECO:0000256" key="6">
    <source>
        <dbReference type="SAM" id="SignalP"/>
    </source>
</evidence>
<dbReference type="GO" id="GO:0008233">
    <property type="term" value="F:peptidase activity"/>
    <property type="evidence" value="ECO:0007669"/>
    <property type="project" value="UniProtKB-KW"/>
</dbReference>
<dbReference type="AlphaFoldDB" id="A0ABD6EQH3"/>
<comment type="caution">
    <text evidence="7">The sequence shown here is derived from an EMBL/GenBank/DDBJ whole genome shotgun (WGS) entry which is preliminary data.</text>
</comment>
<dbReference type="SUPFAM" id="SSF53474">
    <property type="entry name" value="alpha/beta-Hydrolases"/>
    <property type="match status" value="1"/>
</dbReference>
<comment type="similarity">
    <text evidence="1">Belongs to the peptidase S28 family.</text>
</comment>
<evidence type="ECO:0000313" key="7">
    <source>
        <dbReference type="EMBL" id="MFH4981541.1"/>
    </source>
</evidence>
<proteinExistence type="inferred from homology"/>
<dbReference type="GO" id="GO:0006508">
    <property type="term" value="P:proteolysis"/>
    <property type="evidence" value="ECO:0007669"/>
    <property type="project" value="UniProtKB-KW"/>
</dbReference>
<dbReference type="InterPro" id="IPR008758">
    <property type="entry name" value="Peptidase_S28"/>
</dbReference>
<reference evidence="7 8" key="1">
    <citation type="submission" date="2024-08" db="EMBL/GenBank/DDBJ databases">
        <title>Gnathostoma spinigerum genome.</title>
        <authorList>
            <person name="Gonzalez-Bertolin B."/>
            <person name="Monzon S."/>
            <person name="Zaballos A."/>
            <person name="Jimenez P."/>
            <person name="Dekumyoy P."/>
            <person name="Varona S."/>
            <person name="Cuesta I."/>
            <person name="Sumanam S."/>
            <person name="Adisakwattana P."/>
            <person name="Gasser R.B."/>
            <person name="Hernandez-Gonzalez A."/>
            <person name="Young N.D."/>
            <person name="Perteguer M.J."/>
        </authorList>
    </citation>
    <scope>NUCLEOTIDE SEQUENCE [LARGE SCALE GENOMIC DNA]</scope>
    <source>
        <strain evidence="7">AL3</strain>
        <tissue evidence="7">Liver</tissue>
    </source>
</reference>
<name>A0ABD6EQH3_9BILA</name>
<sequence>MTRSAYILCVVFLLSHLLDESASFVPKFFLGRHRDGFLEGTYRRTFGDQRNEYLNERVKNAYFKQKLDHFGSEKATWNQYYMESMEHHNGSEIAFLMIGGESPIFEVWLTDPSSSFKKLAKKYGAAMFQLEHRYFGRSRPLNDTRTENMKYCTIAQAIEDLAEFIKAKNKEKGFKKPRWVTFGGSYPGSLSAWFRSVHPELTVGAHSSSAPLQLELDFYEYTMVVEKVLNDTSKECYNRVSNGFHTMQEMLLTEEGRGKINKKFGLTPPFEKENVYPRSLQNFIANFFFLFAGVVQYTYDGPGSLGVDRLCFAINKSSNTDPLDPLRAAMDAINAVRLQTGKVAGEFDNDYWAMINELRNTSFNYEDCNSCVCTG</sequence>
<feature type="chain" id="PRO_5044879730" description="Serine protease" evidence="6">
    <location>
        <begin position="24"/>
        <end position="375"/>
    </location>
</feature>
<gene>
    <name evidence="7" type="ORF">AB6A40_008250</name>
</gene>
<evidence type="ECO:0000313" key="8">
    <source>
        <dbReference type="Proteomes" id="UP001608902"/>
    </source>
</evidence>
<protein>
    <recommendedName>
        <fullName evidence="9">Serine protease</fullName>
    </recommendedName>
</protein>
<keyword evidence="2" id="KW-0645">Protease</keyword>
<evidence type="ECO:0000256" key="2">
    <source>
        <dbReference type="ARBA" id="ARBA00022670"/>
    </source>
</evidence>
<accession>A0ABD6EQH3</accession>
<evidence type="ECO:0000256" key="3">
    <source>
        <dbReference type="ARBA" id="ARBA00022729"/>
    </source>
</evidence>
<evidence type="ECO:0000256" key="5">
    <source>
        <dbReference type="ARBA" id="ARBA00023180"/>
    </source>
</evidence>
<keyword evidence="8" id="KW-1185">Reference proteome</keyword>
<keyword evidence="5" id="KW-0325">Glycoprotein</keyword>
<keyword evidence="4" id="KW-0378">Hydrolase</keyword>
<dbReference type="Pfam" id="PF05577">
    <property type="entry name" value="Peptidase_S28"/>
    <property type="match status" value="1"/>
</dbReference>
<dbReference type="InterPro" id="IPR029058">
    <property type="entry name" value="AB_hydrolase_fold"/>
</dbReference>
<keyword evidence="3 6" id="KW-0732">Signal</keyword>
<evidence type="ECO:0000256" key="1">
    <source>
        <dbReference type="ARBA" id="ARBA00011079"/>
    </source>
</evidence>
<dbReference type="PANTHER" id="PTHR11010">
    <property type="entry name" value="PROTEASE S28 PRO-X CARBOXYPEPTIDASE-RELATED"/>
    <property type="match status" value="1"/>
</dbReference>
<dbReference type="EMBL" id="JBGFUD010007421">
    <property type="protein sequence ID" value="MFH4981541.1"/>
    <property type="molecule type" value="Genomic_DNA"/>
</dbReference>